<dbReference type="PANTHER" id="PTHR23526:SF1">
    <property type="entry name" value="MAJOR FACILITATOR SUPERFAMILY MFS_1"/>
    <property type="match status" value="1"/>
</dbReference>
<feature type="transmembrane region" description="Helical" evidence="1">
    <location>
        <begin position="196"/>
        <end position="218"/>
    </location>
</feature>
<dbReference type="InterPro" id="IPR036259">
    <property type="entry name" value="MFS_trans_sf"/>
</dbReference>
<evidence type="ECO:0000313" key="3">
    <source>
        <dbReference type="Proteomes" id="UP000280726"/>
    </source>
</evidence>
<dbReference type="OrthoDB" id="1117124at2"/>
<gene>
    <name evidence="2" type="ORF">EDD32_1309</name>
</gene>
<keyword evidence="1" id="KW-0812">Transmembrane</keyword>
<evidence type="ECO:0008006" key="4">
    <source>
        <dbReference type="Google" id="ProtNLM"/>
    </source>
</evidence>
<keyword evidence="1" id="KW-0472">Membrane</keyword>
<sequence>MPTAERLYRRLVRPGPVAAGAAPEPARLPANGLRQIAANALISTGDQVVSAKTVLPWLLASLGAPAVLVALLVPVRESGSMLPQAALSPWVQRHRVRKGLWVAGAAGQAGATAAMALAAATTTGAVAGVVVLAALAVFALARAMTSLVDKDVLGRTVPKGQRGQINGIATVLSGVVAITLGLGIRALGGDDVAPPVLAALLGAAALTWVLALVVYSGIVEPPTEPAARPPDGPGWLARSWSMLRSDAPFRRFVTVRTLLLVSAPSPPFVVALAAAEGGVGLGGLGPFVIASGVAGLLGGRLFGRLADRSSRTLLVAGAGAASLLVLAFLALRLVAAARESWWLHPLVYLLLAFTHIGIRVARKTYVVDMAEGDRRTEYVAVANTAMGVLLLVVGAVSGALATIGAEAALLLLAALGLVGVAVGRTLPEVSHR</sequence>
<feature type="transmembrane region" description="Helical" evidence="1">
    <location>
        <begin position="314"/>
        <end position="335"/>
    </location>
</feature>
<proteinExistence type="predicted"/>
<dbReference type="Gene3D" id="1.20.1250.20">
    <property type="entry name" value="MFS general substrate transporter like domains"/>
    <property type="match status" value="1"/>
</dbReference>
<dbReference type="Proteomes" id="UP000280726">
    <property type="component" value="Unassembled WGS sequence"/>
</dbReference>
<organism evidence="2 3">
    <name type="scientific">Georgenia muralis</name>
    <dbReference type="NCBI Taxonomy" id="154117"/>
    <lineage>
        <taxon>Bacteria</taxon>
        <taxon>Bacillati</taxon>
        <taxon>Actinomycetota</taxon>
        <taxon>Actinomycetes</taxon>
        <taxon>Micrococcales</taxon>
        <taxon>Bogoriellaceae</taxon>
        <taxon>Georgenia</taxon>
    </lineage>
</organism>
<evidence type="ECO:0000313" key="2">
    <source>
        <dbReference type="EMBL" id="RPF26851.1"/>
    </source>
</evidence>
<comment type="caution">
    <text evidence="2">The sequence shown here is derived from an EMBL/GenBank/DDBJ whole genome shotgun (WGS) entry which is preliminary data.</text>
</comment>
<dbReference type="EMBL" id="RKRA01000001">
    <property type="protein sequence ID" value="RPF26851.1"/>
    <property type="molecule type" value="Genomic_DNA"/>
</dbReference>
<keyword evidence="1" id="KW-1133">Transmembrane helix</keyword>
<reference evidence="2 3" key="1">
    <citation type="submission" date="2018-11" db="EMBL/GenBank/DDBJ databases">
        <title>Sequencing the genomes of 1000 actinobacteria strains.</title>
        <authorList>
            <person name="Klenk H.-P."/>
        </authorList>
    </citation>
    <scope>NUCLEOTIDE SEQUENCE [LARGE SCALE GENOMIC DNA]</scope>
    <source>
        <strain evidence="2 3">DSM 14418</strain>
    </source>
</reference>
<keyword evidence="3" id="KW-1185">Reference proteome</keyword>
<dbReference type="SUPFAM" id="SSF103473">
    <property type="entry name" value="MFS general substrate transporter"/>
    <property type="match status" value="1"/>
</dbReference>
<feature type="transmembrane region" description="Helical" evidence="1">
    <location>
        <begin position="407"/>
        <end position="426"/>
    </location>
</feature>
<dbReference type="InterPro" id="IPR052528">
    <property type="entry name" value="Sugar_transport-like"/>
</dbReference>
<protein>
    <recommendedName>
        <fullName evidence="4">MFS transporter</fullName>
    </recommendedName>
</protein>
<feature type="transmembrane region" description="Helical" evidence="1">
    <location>
        <begin position="54"/>
        <end position="73"/>
    </location>
</feature>
<feature type="transmembrane region" description="Helical" evidence="1">
    <location>
        <begin position="341"/>
        <end position="358"/>
    </location>
</feature>
<evidence type="ECO:0000256" key="1">
    <source>
        <dbReference type="SAM" id="Phobius"/>
    </source>
</evidence>
<feature type="transmembrane region" description="Helical" evidence="1">
    <location>
        <begin position="253"/>
        <end position="275"/>
    </location>
</feature>
<feature type="transmembrane region" description="Helical" evidence="1">
    <location>
        <begin position="125"/>
        <end position="144"/>
    </location>
</feature>
<accession>A0A3N5A4Z4</accession>
<name>A0A3N5A4Z4_9MICO</name>
<dbReference type="RefSeq" id="WP_123915992.1">
    <property type="nucleotide sequence ID" value="NZ_RKRA01000001.1"/>
</dbReference>
<dbReference type="AlphaFoldDB" id="A0A3N5A4Z4"/>
<feature type="transmembrane region" description="Helical" evidence="1">
    <location>
        <begin position="281"/>
        <end position="302"/>
    </location>
</feature>
<feature type="transmembrane region" description="Helical" evidence="1">
    <location>
        <begin position="378"/>
        <end position="401"/>
    </location>
</feature>
<feature type="transmembrane region" description="Helical" evidence="1">
    <location>
        <begin position="165"/>
        <end position="184"/>
    </location>
</feature>
<dbReference type="PANTHER" id="PTHR23526">
    <property type="entry name" value="INTEGRAL MEMBRANE TRANSPORT PROTEIN-RELATED"/>
    <property type="match status" value="1"/>
</dbReference>